<evidence type="ECO:0000256" key="3">
    <source>
        <dbReference type="ARBA" id="ARBA00023004"/>
    </source>
</evidence>
<reference evidence="7" key="1">
    <citation type="submission" date="2011-05" db="EMBL/GenBank/DDBJ databases">
        <authorList>
            <person name="Richards S.R."/>
            <person name="Qu J."/>
            <person name="Jiang H."/>
            <person name="Jhangiani S.N."/>
            <person name="Agravi P."/>
            <person name="Goodspeed R."/>
            <person name="Gross S."/>
            <person name="Mandapat C."/>
            <person name="Jackson L."/>
            <person name="Mathew T."/>
            <person name="Pu L."/>
            <person name="Thornton R."/>
            <person name="Saada N."/>
            <person name="Wilczek-Boney K.B."/>
            <person name="Lee S."/>
            <person name="Kovar C."/>
            <person name="Wu Y."/>
            <person name="Scherer S.E."/>
            <person name="Worley K.C."/>
            <person name="Muzny D.M."/>
            <person name="Gibbs R."/>
        </authorList>
    </citation>
    <scope>NUCLEOTIDE SEQUENCE</scope>
    <source>
        <strain evidence="7">Brora</strain>
    </source>
</reference>
<keyword evidence="3" id="KW-0408">Iron</keyword>
<dbReference type="EnsemblMetazoa" id="SMAR007406-RA">
    <property type="protein sequence ID" value="SMAR007406-PA"/>
    <property type="gene ID" value="SMAR007406"/>
</dbReference>
<keyword evidence="1" id="KW-0001">2Fe-2S</keyword>
<dbReference type="STRING" id="126957.T1J1I7"/>
<dbReference type="GO" id="GO:0051537">
    <property type="term" value="F:2 iron, 2 sulfur cluster binding"/>
    <property type="evidence" value="ECO:0007669"/>
    <property type="project" value="UniProtKB-KW"/>
</dbReference>
<evidence type="ECO:0000256" key="5">
    <source>
        <dbReference type="ARBA" id="ARBA00034078"/>
    </source>
</evidence>
<comment type="cofactor">
    <cofactor evidence="5">
        <name>[2Fe-2S] cluster</name>
        <dbReference type="ChEBI" id="CHEBI:190135"/>
    </cofactor>
</comment>
<dbReference type="Proteomes" id="UP000014500">
    <property type="component" value="Unassembled WGS sequence"/>
</dbReference>
<dbReference type="eggNOG" id="KOG3309">
    <property type="taxonomic scope" value="Eukaryota"/>
</dbReference>
<evidence type="ECO:0000256" key="2">
    <source>
        <dbReference type="ARBA" id="ARBA00022723"/>
    </source>
</evidence>
<dbReference type="SUPFAM" id="SSF54292">
    <property type="entry name" value="2Fe-2S ferredoxin-like"/>
    <property type="match status" value="1"/>
</dbReference>
<dbReference type="GO" id="GO:0009055">
    <property type="term" value="F:electron transfer activity"/>
    <property type="evidence" value="ECO:0007669"/>
    <property type="project" value="TreeGrafter"/>
</dbReference>
<protein>
    <submittedName>
        <fullName evidence="6">Uncharacterized protein</fullName>
    </submittedName>
</protein>
<dbReference type="EMBL" id="JH431788">
    <property type="status" value="NOT_ANNOTATED_CDS"/>
    <property type="molecule type" value="Genomic_DNA"/>
</dbReference>
<accession>T1J1I7</accession>
<dbReference type="GO" id="GO:0046872">
    <property type="term" value="F:metal ion binding"/>
    <property type="evidence" value="ECO:0007669"/>
    <property type="project" value="UniProtKB-KW"/>
</dbReference>
<evidence type="ECO:0000256" key="1">
    <source>
        <dbReference type="ARBA" id="ARBA00022714"/>
    </source>
</evidence>
<dbReference type="AlphaFoldDB" id="T1J1I7"/>
<keyword evidence="7" id="KW-1185">Reference proteome</keyword>
<dbReference type="InterPro" id="IPR036010">
    <property type="entry name" value="2Fe-2S_ferredoxin-like_sf"/>
</dbReference>
<dbReference type="GO" id="GO:0140647">
    <property type="term" value="P:P450-containing electron transport chain"/>
    <property type="evidence" value="ECO:0007669"/>
    <property type="project" value="InterPro"/>
</dbReference>
<dbReference type="InterPro" id="IPR001055">
    <property type="entry name" value="Adrenodoxin-like"/>
</dbReference>
<dbReference type="PhylomeDB" id="T1J1I7"/>
<dbReference type="OMA" id="TPMEEDM"/>
<evidence type="ECO:0000313" key="7">
    <source>
        <dbReference type="Proteomes" id="UP000014500"/>
    </source>
</evidence>
<dbReference type="HOGENOM" id="CLU_082632_5_0_1"/>
<dbReference type="InterPro" id="IPR012675">
    <property type="entry name" value="Beta-grasp_dom_sf"/>
</dbReference>
<dbReference type="GO" id="GO:0005739">
    <property type="term" value="C:mitochondrion"/>
    <property type="evidence" value="ECO:0007669"/>
    <property type="project" value="TreeGrafter"/>
</dbReference>
<dbReference type="PANTHER" id="PTHR23426:SF65">
    <property type="entry name" value="FERREDOXIN-2, MITOCHONDRIAL"/>
    <property type="match status" value="1"/>
</dbReference>
<organism evidence="6 7">
    <name type="scientific">Strigamia maritima</name>
    <name type="common">European centipede</name>
    <name type="synonym">Geophilus maritimus</name>
    <dbReference type="NCBI Taxonomy" id="126957"/>
    <lineage>
        <taxon>Eukaryota</taxon>
        <taxon>Metazoa</taxon>
        <taxon>Ecdysozoa</taxon>
        <taxon>Arthropoda</taxon>
        <taxon>Myriapoda</taxon>
        <taxon>Chilopoda</taxon>
        <taxon>Pleurostigmophora</taxon>
        <taxon>Geophilomorpha</taxon>
        <taxon>Linotaeniidae</taxon>
        <taxon>Strigamia</taxon>
    </lineage>
</organism>
<evidence type="ECO:0000313" key="6">
    <source>
        <dbReference type="EnsemblMetazoa" id="SMAR007406-PA"/>
    </source>
</evidence>
<dbReference type="PANTHER" id="PTHR23426">
    <property type="entry name" value="FERREDOXIN/ADRENODOXIN"/>
    <property type="match status" value="1"/>
</dbReference>
<sequence length="117" mass="12678">MKKDENIVSATFLNHEGNKLCTVTGPVGSTLYHLLDESVENIEGFGSCGGELACTSCHVILSTDDYNRVNDKMGNEECDLLTTHSVLTETSRLGCQVKITKELSGIAVKIAPDILLY</sequence>
<reference evidence="6" key="2">
    <citation type="submission" date="2015-02" db="UniProtKB">
        <authorList>
            <consortium name="EnsemblMetazoa"/>
        </authorList>
    </citation>
    <scope>IDENTIFICATION</scope>
</reference>
<proteinExistence type="predicted"/>
<keyword evidence="4" id="KW-0411">Iron-sulfur</keyword>
<evidence type="ECO:0000256" key="4">
    <source>
        <dbReference type="ARBA" id="ARBA00023014"/>
    </source>
</evidence>
<name>T1J1I7_STRMM</name>
<dbReference type="Gene3D" id="3.10.20.30">
    <property type="match status" value="1"/>
</dbReference>
<keyword evidence="2" id="KW-0479">Metal-binding</keyword>